<dbReference type="PANTHER" id="PTHR43415">
    <property type="entry name" value="SPERMIDINE N(1)-ACETYLTRANSFERASE"/>
    <property type="match status" value="1"/>
</dbReference>
<evidence type="ECO:0000313" key="3">
    <source>
        <dbReference type="Proteomes" id="UP000240542"/>
    </source>
</evidence>
<dbReference type="PANTHER" id="PTHR43415:SF3">
    <property type="entry name" value="GNAT-FAMILY ACETYLTRANSFERASE"/>
    <property type="match status" value="1"/>
</dbReference>
<protein>
    <submittedName>
        <fullName evidence="2">RimJ/RimL family protein N-acetyltransferase</fullName>
    </submittedName>
</protein>
<comment type="caution">
    <text evidence="2">The sequence shown here is derived from an EMBL/GenBank/DDBJ whole genome shotgun (WGS) entry which is preliminary data.</text>
</comment>
<dbReference type="Pfam" id="PF13302">
    <property type="entry name" value="Acetyltransf_3"/>
    <property type="match status" value="1"/>
</dbReference>
<keyword evidence="3" id="KW-1185">Reference proteome</keyword>
<organism evidence="2 3">
    <name type="scientific">Murinocardiopsis flavida</name>
    <dbReference type="NCBI Taxonomy" id="645275"/>
    <lineage>
        <taxon>Bacteria</taxon>
        <taxon>Bacillati</taxon>
        <taxon>Actinomycetota</taxon>
        <taxon>Actinomycetes</taxon>
        <taxon>Streptosporangiales</taxon>
        <taxon>Nocardiopsidaceae</taxon>
        <taxon>Murinocardiopsis</taxon>
    </lineage>
</organism>
<reference evidence="2 3" key="1">
    <citation type="submission" date="2018-03" db="EMBL/GenBank/DDBJ databases">
        <title>Genomic Encyclopedia of Archaeal and Bacterial Type Strains, Phase II (KMG-II): from individual species to whole genera.</title>
        <authorList>
            <person name="Goeker M."/>
        </authorList>
    </citation>
    <scope>NUCLEOTIDE SEQUENCE [LARGE SCALE GENOMIC DNA]</scope>
    <source>
        <strain evidence="2 3">DSM 45312</strain>
    </source>
</reference>
<dbReference type="AlphaFoldDB" id="A0A2P8D560"/>
<dbReference type="EMBL" id="PYGA01000018">
    <property type="protein sequence ID" value="PSK92353.1"/>
    <property type="molecule type" value="Genomic_DNA"/>
</dbReference>
<sequence length="212" mass="23959">MQGHLVRLQPLTEDDYELISGWMRPGLTASLASGGPEFPSAELLRRRAETSGESILMVLTRDGRKVGFIRWQSKKYAGSYEIGGAIGDPDYWDTGCGAEATSLVLEHLFHARNAHRVQFTVGMFNVRTVKMLLNTGIVIEGLLRDYFFLDGRFHDAIVASVLRDEFYTLDEWGAIEDVVPEADKRAAAEEFQRAMRERWNGDVFEKLVGRSR</sequence>
<evidence type="ECO:0000313" key="2">
    <source>
        <dbReference type="EMBL" id="PSK92353.1"/>
    </source>
</evidence>
<name>A0A2P8D560_9ACTN</name>
<dbReference type="OrthoDB" id="9814648at2"/>
<evidence type="ECO:0000259" key="1">
    <source>
        <dbReference type="PROSITE" id="PS51186"/>
    </source>
</evidence>
<dbReference type="RefSeq" id="WP_146165640.1">
    <property type="nucleotide sequence ID" value="NZ_PYGA01000018.1"/>
</dbReference>
<gene>
    <name evidence="2" type="ORF">CLV63_118114</name>
</gene>
<proteinExistence type="predicted"/>
<dbReference type="SUPFAM" id="SSF55729">
    <property type="entry name" value="Acyl-CoA N-acyltransferases (Nat)"/>
    <property type="match status" value="1"/>
</dbReference>
<keyword evidence="2" id="KW-0808">Transferase</keyword>
<dbReference type="Gene3D" id="3.40.630.30">
    <property type="match status" value="1"/>
</dbReference>
<dbReference type="PROSITE" id="PS51186">
    <property type="entry name" value="GNAT"/>
    <property type="match status" value="1"/>
</dbReference>
<dbReference type="InterPro" id="IPR000182">
    <property type="entry name" value="GNAT_dom"/>
</dbReference>
<dbReference type="InterPro" id="IPR016181">
    <property type="entry name" value="Acyl_CoA_acyltransferase"/>
</dbReference>
<dbReference type="GO" id="GO:0016747">
    <property type="term" value="F:acyltransferase activity, transferring groups other than amino-acyl groups"/>
    <property type="evidence" value="ECO:0007669"/>
    <property type="project" value="InterPro"/>
</dbReference>
<accession>A0A2P8D560</accession>
<feature type="domain" description="N-acetyltransferase" evidence="1">
    <location>
        <begin position="6"/>
        <end position="164"/>
    </location>
</feature>
<dbReference type="Proteomes" id="UP000240542">
    <property type="component" value="Unassembled WGS sequence"/>
</dbReference>